<keyword evidence="5" id="KW-1133">Transmembrane helix</keyword>
<feature type="domain" description="GGDEF" evidence="6">
    <location>
        <begin position="461"/>
        <end position="596"/>
    </location>
</feature>
<dbReference type="FunFam" id="3.30.70.270:FF:000001">
    <property type="entry name" value="Diguanylate cyclase domain protein"/>
    <property type="match status" value="1"/>
</dbReference>
<dbReference type="PROSITE" id="PS50887">
    <property type="entry name" value="GGDEF"/>
    <property type="match status" value="1"/>
</dbReference>
<dbReference type="PANTHER" id="PTHR45138">
    <property type="entry name" value="REGULATORY COMPONENTS OF SENSORY TRANSDUCTION SYSTEM"/>
    <property type="match status" value="1"/>
</dbReference>
<dbReference type="InterPro" id="IPR043128">
    <property type="entry name" value="Rev_trsase/Diguanyl_cyclase"/>
</dbReference>
<dbReference type="SUPFAM" id="SSF55073">
    <property type="entry name" value="Nucleotide cyclase"/>
    <property type="match status" value="1"/>
</dbReference>
<evidence type="ECO:0000256" key="3">
    <source>
        <dbReference type="ARBA" id="ARBA00034247"/>
    </source>
</evidence>
<protein>
    <recommendedName>
        <fullName evidence="2">diguanylate cyclase</fullName>
        <ecNumber evidence="2">2.7.7.65</ecNumber>
    </recommendedName>
</protein>
<feature type="transmembrane region" description="Helical" evidence="5">
    <location>
        <begin position="303"/>
        <end position="323"/>
    </location>
</feature>
<reference evidence="7 8" key="1">
    <citation type="submission" date="2018-05" db="EMBL/GenBank/DDBJ databases">
        <title>Freshwater and sediment microbial communities from various areas in North America, analyzing microbe dynamics in response to fracking.</title>
        <authorList>
            <person name="Lamendella R."/>
        </authorList>
    </citation>
    <scope>NUCLEOTIDE SEQUENCE [LARGE SCALE GENOMIC DNA]</scope>
    <source>
        <strain evidence="7 8">125B1</strain>
    </source>
</reference>
<proteinExistence type="predicted"/>
<keyword evidence="5" id="KW-0472">Membrane</keyword>
<feature type="transmembrane region" description="Helical" evidence="5">
    <location>
        <begin position="215"/>
        <end position="233"/>
    </location>
</feature>
<keyword evidence="5" id="KW-0812">Transmembrane</keyword>
<dbReference type="Gene3D" id="3.30.70.270">
    <property type="match status" value="1"/>
</dbReference>
<feature type="transmembrane region" description="Helical" evidence="5">
    <location>
        <begin position="277"/>
        <end position="297"/>
    </location>
</feature>
<feature type="transmembrane region" description="Helical" evidence="5">
    <location>
        <begin position="360"/>
        <end position="382"/>
    </location>
</feature>
<dbReference type="GO" id="GO:0052621">
    <property type="term" value="F:diguanylate cyclase activity"/>
    <property type="evidence" value="ECO:0007669"/>
    <property type="project" value="UniProtKB-EC"/>
</dbReference>
<dbReference type="EC" id="2.7.7.65" evidence="2"/>
<comment type="caution">
    <text evidence="7">The sequence shown here is derived from an EMBL/GenBank/DDBJ whole genome shotgun (WGS) entry which is preliminary data.</text>
</comment>
<sequence>MNVSWGRWVTLVLLLIIGVAVTAVKAQSTPPKPLQVVKPTIYYQAETNTTTLLGLLQQPAAAWQQVSAGEAVSFGYTPQAYWFKVSVDANDADRMLYLGYPLLDSIDVYFVQTGQVLSQVSMGDQYPFAQRPIHNKNFVVPLPTHAAHDIYLRVQTESSLRFPLEIWPPLQFMEFHQYQVAATGLYFGLILCMVFYNLFTYLVTRDRSFLNYSAYTLSVGLLMAGLDGVGYQYLWPGSVWIQDRIVTMIGSIMILFATLVTMGVLQTKQHSARLHRVLRFFMALYGVIFLLSLILPYAVLIPFVLGFAVICCGFLLSCGIILWRRGLIYARIYTFALGGLLAAISVNALGYLGLFESVFVQRYAIMAASAFEVLLLSWALALRFNESRQEQLVLKEQLNHQLEDMVTKRTKELKQVMLRLQKANQELEQKSNEDGLTGLYNRRFLNQEFKREFRRSMRSGRELTLIMLDIDHFKPLNDSHGHLVGDQILIELAQVLRQLLRRASDTVYRYGGEEFVVLLPDTDEIGARDIAMKIAEKVRQHAFDTDQGEMRITVSMGVAVARPGVYDQPTQLLAAADEALYRAKAAGRDQIRVVAKRLASD</sequence>
<evidence type="ECO:0000256" key="5">
    <source>
        <dbReference type="SAM" id="Phobius"/>
    </source>
</evidence>
<evidence type="ECO:0000256" key="2">
    <source>
        <dbReference type="ARBA" id="ARBA00012528"/>
    </source>
</evidence>
<dbReference type="NCBIfam" id="TIGR00254">
    <property type="entry name" value="GGDEF"/>
    <property type="match status" value="1"/>
</dbReference>
<accession>A0A317QAR9</accession>
<keyword evidence="4" id="KW-0175">Coiled coil</keyword>
<dbReference type="Proteomes" id="UP000246964">
    <property type="component" value="Unassembled WGS sequence"/>
</dbReference>
<evidence type="ECO:0000256" key="4">
    <source>
        <dbReference type="SAM" id="Coils"/>
    </source>
</evidence>
<dbReference type="InterPro" id="IPR011623">
    <property type="entry name" value="7TMR_DISM_rcpt_extracell_dom1"/>
</dbReference>
<evidence type="ECO:0000256" key="1">
    <source>
        <dbReference type="ARBA" id="ARBA00001946"/>
    </source>
</evidence>
<dbReference type="AlphaFoldDB" id="A0A317QAR9"/>
<dbReference type="EMBL" id="QGTT01000004">
    <property type="protein sequence ID" value="PWW14136.1"/>
    <property type="molecule type" value="Genomic_DNA"/>
</dbReference>
<dbReference type="Pfam" id="PF07696">
    <property type="entry name" value="7TMR-DISMED2"/>
    <property type="match status" value="1"/>
</dbReference>
<dbReference type="InterPro" id="IPR000160">
    <property type="entry name" value="GGDEF_dom"/>
</dbReference>
<feature type="coiled-coil region" evidence="4">
    <location>
        <begin position="406"/>
        <end position="433"/>
    </location>
</feature>
<comment type="catalytic activity">
    <reaction evidence="3">
        <text>2 GTP = 3',3'-c-di-GMP + 2 diphosphate</text>
        <dbReference type="Rhea" id="RHEA:24898"/>
        <dbReference type="ChEBI" id="CHEBI:33019"/>
        <dbReference type="ChEBI" id="CHEBI:37565"/>
        <dbReference type="ChEBI" id="CHEBI:58805"/>
        <dbReference type="EC" id="2.7.7.65"/>
    </reaction>
</comment>
<organism evidence="7 8">
    <name type="scientific">Pseudidiomarina maritima</name>
    <dbReference type="NCBI Taxonomy" id="519453"/>
    <lineage>
        <taxon>Bacteria</taxon>
        <taxon>Pseudomonadati</taxon>
        <taxon>Pseudomonadota</taxon>
        <taxon>Gammaproteobacteria</taxon>
        <taxon>Alteromonadales</taxon>
        <taxon>Idiomarinaceae</taxon>
        <taxon>Pseudidiomarina</taxon>
    </lineage>
</organism>
<dbReference type="Pfam" id="PF00990">
    <property type="entry name" value="GGDEF"/>
    <property type="match status" value="1"/>
</dbReference>
<dbReference type="RefSeq" id="WP_110075517.1">
    <property type="nucleotide sequence ID" value="NZ_QGTT01000004.1"/>
</dbReference>
<dbReference type="SMART" id="SM00267">
    <property type="entry name" value="GGDEF"/>
    <property type="match status" value="1"/>
</dbReference>
<dbReference type="InterPro" id="IPR050469">
    <property type="entry name" value="Diguanylate_Cyclase"/>
</dbReference>
<dbReference type="OrthoDB" id="5289013at2"/>
<keyword evidence="8" id="KW-1185">Reference proteome</keyword>
<dbReference type="Pfam" id="PF07695">
    <property type="entry name" value="7TMR-DISM_7TM"/>
    <property type="match status" value="1"/>
</dbReference>
<comment type="cofactor">
    <cofactor evidence="1">
        <name>Mg(2+)</name>
        <dbReference type="ChEBI" id="CHEBI:18420"/>
    </cofactor>
</comment>
<feature type="transmembrane region" description="Helical" evidence="5">
    <location>
        <begin position="335"/>
        <end position="354"/>
    </location>
</feature>
<dbReference type="PANTHER" id="PTHR45138:SF9">
    <property type="entry name" value="DIGUANYLATE CYCLASE DGCM-RELATED"/>
    <property type="match status" value="1"/>
</dbReference>
<evidence type="ECO:0000259" key="6">
    <source>
        <dbReference type="PROSITE" id="PS50887"/>
    </source>
</evidence>
<dbReference type="CDD" id="cd01949">
    <property type="entry name" value="GGDEF"/>
    <property type="match status" value="1"/>
</dbReference>
<name>A0A317QAR9_9GAMM</name>
<dbReference type="InterPro" id="IPR029787">
    <property type="entry name" value="Nucleotide_cyclase"/>
</dbReference>
<evidence type="ECO:0000313" key="8">
    <source>
        <dbReference type="Proteomes" id="UP000246964"/>
    </source>
</evidence>
<evidence type="ECO:0000313" key="7">
    <source>
        <dbReference type="EMBL" id="PWW14136.1"/>
    </source>
</evidence>
<dbReference type="Gene3D" id="2.60.40.2380">
    <property type="match status" value="1"/>
</dbReference>
<feature type="transmembrane region" description="Helical" evidence="5">
    <location>
        <begin position="184"/>
        <end position="203"/>
    </location>
</feature>
<feature type="transmembrane region" description="Helical" evidence="5">
    <location>
        <begin position="245"/>
        <end position="265"/>
    </location>
</feature>
<gene>
    <name evidence="7" type="ORF">DET45_10475</name>
</gene>
<dbReference type="InterPro" id="IPR011622">
    <property type="entry name" value="7TMR_DISM_rcpt_extracell_dom2"/>
</dbReference>